<evidence type="ECO:0000313" key="4">
    <source>
        <dbReference type="Proteomes" id="UP000001847"/>
    </source>
</evidence>
<dbReference type="OrthoDB" id="601499at2"/>
<dbReference type="KEGG" id="lbi:LEPBI_I0444"/>
<evidence type="ECO:0000256" key="2">
    <source>
        <dbReference type="ARBA" id="ARBA00022737"/>
    </source>
</evidence>
<name>B0SK07_LEPBP</name>
<reference evidence="3 4" key="1">
    <citation type="journal article" date="2008" name="PLoS ONE">
        <title>Genome sequence of the saprophyte Leptospira biflexa provides insights into the evolution of Leptospira and the pathogenesis of leptospirosis.</title>
        <authorList>
            <person name="Picardeau M."/>
            <person name="Bulach D.M."/>
            <person name="Bouchier C."/>
            <person name="Zuerner R.L."/>
            <person name="Zidane N."/>
            <person name="Wilson P.J."/>
            <person name="Creno S."/>
            <person name="Kuczek E.S."/>
            <person name="Bommezzadri S."/>
            <person name="Davis J.C."/>
            <person name="McGrath A."/>
            <person name="Johnson M.J."/>
            <person name="Boursaux-Eude C."/>
            <person name="Seemann T."/>
            <person name="Rouy Z."/>
            <person name="Coppel R.L."/>
            <person name="Rood J.I."/>
            <person name="Lajus A."/>
            <person name="Davies J.K."/>
            <person name="Medigue C."/>
            <person name="Adler B."/>
        </authorList>
    </citation>
    <scope>NUCLEOTIDE SEQUENCE [LARGE SCALE GENOMIC DNA]</scope>
    <source>
        <strain evidence="4">Patoc 1 / ATCC 23582 / Paris</strain>
    </source>
</reference>
<dbReference type="Pfam" id="PF01344">
    <property type="entry name" value="Kelch_1"/>
    <property type="match status" value="2"/>
</dbReference>
<dbReference type="SUPFAM" id="SSF117281">
    <property type="entry name" value="Kelch motif"/>
    <property type="match status" value="2"/>
</dbReference>
<dbReference type="RefSeq" id="WP_012387471.1">
    <property type="nucleotide sequence ID" value="NC_010602.1"/>
</dbReference>
<dbReference type="Gene3D" id="2.120.10.80">
    <property type="entry name" value="Kelch-type beta propeller"/>
    <property type="match status" value="1"/>
</dbReference>
<sequence>MKKLSIKLNLYCIFLFIQLCLINCNNYKTSNDGIILLLLYNQILESSDGINRMKSVAIDNERILICGGTGTRIRGDSNCLLYENGNFRKIGEMLTARSSNHNMIKLNDGNVFISGGIHGNSTTSNTEIFKANSFSFEPGPKMISTRSRHSLTKLQNGKILIVGGRDSNLNWLKSAEIYDPVTNTIELVGDLNLARGRHSSELLSDGRVLIIGGTVGNQNTNTTEIFDPIAKTFSNGPLLNSPRSYFTSTLLAGDKIVIAGGISDDLNIQGNYLSSIENYNIGLNSFALSSQFPDPKGIHSQVKLSSTKVLFCGGANENVTPTVIEKRCYIYDSVASSVVESASMVEERIYNTMDLISMNKILICGGNNLNRYSNTCEILDLDINLSKIIISEIY</sequence>
<dbReference type="EMBL" id="CP000786">
    <property type="protein sequence ID" value="ABZ96583.1"/>
    <property type="molecule type" value="Genomic_DNA"/>
</dbReference>
<evidence type="ECO:0000313" key="3">
    <source>
        <dbReference type="EMBL" id="ABZ96583.1"/>
    </source>
</evidence>
<dbReference type="InterPro" id="IPR006652">
    <property type="entry name" value="Kelch_1"/>
</dbReference>
<protein>
    <recommendedName>
        <fullName evidence="5">Kelch repeat protein</fullName>
    </recommendedName>
</protein>
<keyword evidence="4" id="KW-1185">Reference proteome</keyword>
<dbReference type="Gene3D" id="2.130.10.80">
    <property type="entry name" value="Galactose oxidase/kelch, beta-propeller"/>
    <property type="match status" value="1"/>
</dbReference>
<evidence type="ECO:0000256" key="1">
    <source>
        <dbReference type="ARBA" id="ARBA00022441"/>
    </source>
</evidence>
<dbReference type="SMART" id="SM00612">
    <property type="entry name" value="Kelch"/>
    <property type="match status" value="3"/>
</dbReference>
<organism evidence="3 4">
    <name type="scientific">Leptospira biflexa serovar Patoc (strain Patoc 1 / ATCC 23582 / Paris)</name>
    <dbReference type="NCBI Taxonomy" id="456481"/>
    <lineage>
        <taxon>Bacteria</taxon>
        <taxon>Pseudomonadati</taxon>
        <taxon>Spirochaetota</taxon>
        <taxon>Spirochaetia</taxon>
        <taxon>Leptospirales</taxon>
        <taxon>Leptospiraceae</taxon>
        <taxon>Leptospira</taxon>
    </lineage>
</organism>
<dbReference type="InterPro" id="IPR051746">
    <property type="entry name" value="Kelch_domain_containing_8"/>
</dbReference>
<keyword evidence="2" id="KW-0677">Repeat</keyword>
<dbReference type="PANTHER" id="PTHR46260">
    <property type="entry name" value="RING-TYPE DOMAIN-CONTAINING PROTEIN"/>
    <property type="match status" value="1"/>
</dbReference>
<dbReference type="PANTHER" id="PTHR46260:SF3">
    <property type="entry name" value="RING-TYPE DOMAIN-CONTAINING PROTEIN"/>
    <property type="match status" value="1"/>
</dbReference>
<evidence type="ECO:0008006" key="5">
    <source>
        <dbReference type="Google" id="ProtNLM"/>
    </source>
</evidence>
<dbReference type="Proteomes" id="UP000001847">
    <property type="component" value="Chromosome I"/>
</dbReference>
<keyword evidence="1" id="KW-0880">Kelch repeat</keyword>
<accession>B0SK07</accession>
<proteinExistence type="predicted"/>
<dbReference type="BioCyc" id="LBIF456481:LEPBI_RS02150-MONOMER"/>
<dbReference type="STRING" id="456481.LEPBI_I0444"/>
<dbReference type="HOGENOM" id="CLU_699794_0_0_12"/>
<dbReference type="AlphaFoldDB" id="B0SK07"/>
<dbReference type="InterPro" id="IPR037293">
    <property type="entry name" value="Gal_Oxidase_central_sf"/>
</dbReference>
<gene>
    <name evidence="3" type="ordered locus">LEPBI_I0444</name>
</gene>
<dbReference type="InterPro" id="IPR015915">
    <property type="entry name" value="Kelch-typ_b-propeller"/>
</dbReference>